<dbReference type="PROSITE" id="PS50109">
    <property type="entry name" value="HIS_KIN"/>
    <property type="match status" value="1"/>
</dbReference>
<gene>
    <name evidence="10" type="ORF">MNBD_GAMMA14-2742</name>
</gene>
<dbReference type="SMART" id="SM00388">
    <property type="entry name" value="HisKA"/>
    <property type="match status" value="1"/>
</dbReference>
<dbReference type="EC" id="2.7.13.3" evidence="3"/>
<keyword evidence="4" id="KW-0472">Membrane</keyword>
<evidence type="ECO:0000259" key="9">
    <source>
        <dbReference type="PROSITE" id="PS50109"/>
    </source>
</evidence>
<dbReference type="InterPro" id="IPR036890">
    <property type="entry name" value="HATPase_C_sf"/>
</dbReference>
<evidence type="ECO:0000256" key="5">
    <source>
        <dbReference type="ARBA" id="ARBA00022679"/>
    </source>
</evidence>
<evidence type="ECO:0000256" key="4">
    <source>
        <dbReference type="ARBA" id="ARBA00022475"/>
    </source>
</evidence>
<dbReference type="SUPFAM" id="SSF47384">
    <property type="entry name" value="Homodimeric domain of signal transducing histidine kinase"/>
    <property type="match status" value="1"/>
</dbReference>
<protein>
    <recommendedName>
        <fullName evidence="3">histidine kinase</fullName>
        <ecNumber evidence="3">2.7.13.3</ecNumber>
    </recommendedName>
</protein>
<dbReference type="GO" id="GO:0005886">
    <property type="term" value="C:plasma membrane"/>
    <property type="evidence" value="ECO:0007669"/>
    <property type="project" value="UniProtKB-SubCell"/>
</dbReference>
<evidence type="ECO:0000256" key="8">
    <source>
        <dbReference type="ARBA" id="ARBA00022840"/>
    </source>
</evidence>
<sequence length="228" mass="24942">REQALHDEQLVALGTLATGAAHELGTPLSTMAVVTRELERSEVPEEMKRKLKILRNQVDRCKQALSVISASAGELRAESGGLIPVQTWLERVVESWKAQRPGAKLSIKLPSQPTEAAIIDEQTLQQSLINLLNNAADASEEALEIDARWNTQQLIIDILDRGPGLHPNVAATLGEYQISNKEHGMGLGLFLTHATLQRLGGDIALFDRRDGGTCTRIQLLLTQMDSSQ</sequence>
<dbReference type="EMBL" id="UOFM01000476">
    <property type="protein sequence ID" value="VAW82596.1"/>
    <property type="molecule type" value="Genomic_DNA"/>
</dbReference>
<dbReference type="Pfam" id="PF02518">
    <property type="entry name" value="HATPase_c"/>
    <property type="match status" value="1"/>
</dbReference>
<dbReference type="SUPFAM" id="SSF55874">
    <property type="entry name" value="ATPase domain of HSP90 chaperone/DNA topoisomerase II/histidine kinase"/>
    <property type="match status" value="1"/>
</dbReference>
<dbReference type="InterPro" id="IPR050980">
    <property type="entry name" value="2C_sensor_his_kinase"/>
</dbReference>
<dbReference type="AlphaFoldDB" id="A0A3B0ZPS0"/>
<comment type="catalytic activity">
    <reaction evidence="1">
        <text>ATP + protein L-histidine = ADP + protein N-phospho-L-histidine.</text>
        <dbReference type="EC" id="2.7.13.3"/>
    </reaction>
</comment>
<reference evidence="10" key="1">
    <citation type="submission" date="2018-06" db="EMBL/GenBank/DDBJ databases">
        <authorList>
            <person name="Zhirakovskaya E."/>
        </authorList>
    </citation>
    <scope>NUCLEOTIDE SEQUENCE</scope>
</reference>
<name>A0A3B0ZPS0_9ZZZZ</name>
<dbReference type="InterPro" id="IPR003594">
    <property type="entry name" value="HATPase_dom"/>
</dbReference>
<evidence type="ECO:0000256" key="1">
    <source>
        <dbReference type="ARBA" id="ARBA00000085"/>
    </source>
</evidence>
<dbReference type="GO" id="GO:0000155">
    <property type="term" value="F:phosphorelay sensor kinase activity"/>
    <property type="evidence" value="ECO:0007669"/>
    <property type="project" value="InterPro"/>
</dbReference>
<proteinExistence type="predicted"/>
<dbReference type="InterPro" id="IPR005467">
    <property type="entry name" value="His_kinase_dom"/>
</dbReference>
<evidence type="ECO:0000256" key="6">
    <source>
        <dbReference type="ARBA" id="ARBA00022741"/>
    </source>
</evidence>
<accession>A0A3B0ZPS0</accession>
<evidence type="ECO:0000256" key="7">
    <source>
        <dbReference type="ARBA" id="ARBA00022777"/>
    </source>
</evidence>
<dbReference type="GO" id="GO:0005524">
    <property type="term" value="F:ATP binding"/>
    <property type="evidence" value="ECO:0007669"/>
    <property type="project" value="UniProtKB-KW"/>
</dbReference>
<keyword evidence="7 10" id="KW-0418">Kinase</keyword>
<evidence type="ECO:0000256" key="2">
    <source>
        <dbReference type="ARBA" id="ARBA00004651"/>
    </source>
</evidence>
<keyword evidence="6" id="KW-0547">Nucleotide-binding</keyword>
<keyword evidence="5 10" id="KW-0808">Transferase</keyword>
<dbReference type="InterPro" id="IPR003661">
    <property type="entry name" value="HisK_dim/P_dom"/>
</dbReference>
<dbReference type="SMART" id="SM00387">
    <property type="entry name" value="HATPase_c"/>
    <property type="match status" value="1"/>
</dbReference>
<dbReference type="Gene3D" id="1.10.287.130">
    <property type="match status" value="1"/>
</dbReference>
<dbReference type="PANTHER" id="PTHR44936:SF10">
    <property type="entry name" value="SENSOR PROTEIN RSTB"/>
    <property type="match status" value="1"/>
</dbReference>
<evidence type="ECO:0000256" key="3">
    <source>
        <dbReference type="ARBA" id="ARBA00012438"/>
    </source>
</evidence>
<dbReference type="Pfam" id="PF00512">
    <property type="entry name" value="HisKA"/>
    <property type="match status" value="1"/>
</dbReference>
<keyword evidence="4" id="KW-1003">Cell membrane</keyword>
<dbReference type="CDD" id="cd00082">
    <property type="entry name" value="HisKA"/>
    <property type="match status" value="1"/>
</dbReference>
<feature type="domain" description="Histidine kinase" evidence="9">
    <location>
        <begin position="19"/>
        <end position="223"/>
    </location>
</feature>
<evidence type="ECO:0000313" key="10">
    <source>
        <dbReference type="EMBL" id="VAW82596.1"/>
    </source>
</evidence>
<comment type="subcellular location">
    <subcellularLocation>
        <location evidence="2">Cell membrane</location>
        <topology evidence="2">Multi-pass membrane protein</topology>
    </subcellularLocation>
</comment>
<dbReference type="InterPro" id="IPR036097">
    <property type="entry name" value="HisK_dim/P_sf"/>
</dbReference>
<organism evidence="10">
    <name type="scientific">hydrothermal vent metagenome</name>
    <dbReference type="NCBI Taxonomy" id="652676"/>
    <lineage>
        <taxon>unclassified sequences</taxon>
        <taxon>metagenomes</taxon>
        <taxon>ecological metagenomes</taxon>
    </lineage>
</organism>
<dbReference type="Gene3D" id="3.30.565.10">
    <property type="entry name" value="Histidine kinase-like ATPase, C-terminal domain"/>
    <property type="match status" value="1"/>
</dbReference>
<feature type="non-terminal residue" evidence="10">
    <location>
        <position position="1"/>
    </location>
</feature>
<dbReference type="PANTHER" id="PTHR44936">
    <property type="entry name" value="SENSOR PROTEIN CREC"/>
    <property type="match status" value="1"/>
</dbReference>
<keyword evidence="8" id="KW-0067">ATP-binding</keyword>